<dbReference type="Proteomes" id="UP000789570">
    <property type="component" value="Unassembled WGS sequence"/>
</dbReference>
<evidence type="ECO:0000313" key="1">
    <source>
        <dbReference type="EMBL" id="CAG8666671.1"/>
    </source>
</evidence>
<proteinExistence type="predicted"/>
<keyword evidence="2" id="KW-1185">Reference proteome</keyword>
<organism evidence="1 2">
    <name type="scientific">Funneliformis caledonium</name>
    <dbReference type="NCBI Taxonomy" id="1117310"/>
    <lineage>
        <taxon>Eukaryota</taxon>
        <taxon>Fungi</taxon>
        <taxon>Fungi incertae sedis</taxon>
        <taxon>Mucoromycota</taxon>
        <taxon>Glomeromycotina</taxon>
        <taxon>Glomeromycetes</taxon>
        <taxon>Glomerales</taxon>
        <taxon>Glomeraceae</taxon>
        <taxon>Funneliformis</taxon>
    </lineage>
</organism>
<accession>A0A9N9EAS4</accession>
<evidence type="ECO:0000313" key="2">
    <source>
        <dbReference type="Proteomes" id="UP000789570"/>
    </source>
</evidence>
<sequence>MDLEISLETQESELEKSGKFKGEVDSIKQDLKQAEDDAVTLRIMSEKEAEAKKLLNSSQSRGQVLSSMIKLKDNGSLGNLGVIDKYDVAISTASPALNNIVVDLLKLYRIP</sequence>
<reference evidence="1" key="1">
    <citation type="submission" date="2021-06" db="EMBL/GenBank/DDBJ databases">
        <authorList>
            <person name="Kallberg Y."/>
            <person name="Tangrot J."/>
            <person name="Rosling A."/>
        </authorList>
    </citation>
    <scope>NUCLEOTIDE SEQUENCE</scope>
    <source>
        <strain evidence="1">UK204</strain>
    </source>
</reference>
<dbReference type="AlphaFoldDB" id="A0A9N9EAS4"/>
<gene>
    <name evidence="1" type="ORF">FCALED_LOCUS11813</name>
</gene>
<dbReference type="EMBL" id="CAJVPQ010005253">
    <property type="protein sequence ID" value="CAG8666671.1"/>
    <property type="molecule type" value="Genomic_DNA"/>
</dbReference>
<comment type="caution">
    <text evidence="1">The sequence shown here is derived from an EMBL/GenBank/DDBJ whole genome shotgun (WGS) entry which is preliminary data.</text>
</comment>
<dbReference type="OrthoDB" id="5575062at2759"/>
<name>A0A9N9EAS4_9GLOM</name>
<protein>
    <submittedName>
        <fullName evidence="1">17833_t:CDS:1</fullName>
    </submittedName>
</protein>